<evidence type="ECO:0000259" key="1">
    <source>
        <dbReference type="Pfam" id="PF12146"/>
    </source>
</evidence>
<gene>
    <name evidence="2" type="ORF">psyc5s11_14090</name>
</gene>
<protein>
    <submittedName>
        <fullName evidence="2">Lysophospholipase</fullName>
    </submittedName>
</protein>
<dbReference type="EMBL" id="AP024849">
    <property type="protein sequence ID" value="BCZ45342.1"/>
    <property type="molecule type" value="Genomic_DNA"/>
</dbReference>
<dbReference type="Pfam" id="PF12146">
    <property type="entry name" value="Hydrolase_4"/>
    <property type="match status" value="1"/>
</dbReference>
<dbReference type="PANTHER" id="PTHR11614">
    <property type="entry name" value="PHOSPHOLIPASE-RELATED"/>
    <property type="match status" value="1"/>
</dbReference>
<keyword evidence="3" id="KW-1185">Reference proteome</keyword>
<dbReference type="SUPFAM" id="SSF53474">
    <property type="entry name" value="alpha/beta-Hydrolases"/>
    <property type="match status" value="1"/>
</dbReference>
<organism evidence="2 3">
    <name type="scientific">Clostridium gelidum</name>
    <dbReference type="NCBI Taxonomy" id="704125"/>
    <lineage>
        <taxon>Bacteria</taxon>
        <taxon>Bacillati</taxon>
        <taxon>Bacillota</taxon>
        <taxon>Clostridia</taxon>
        <taxon>Eubacteriales</taxon>
        <taxon>Clostridiaceae</taxon>
        <taxon>Clostridium</taxon>
    </lineage>
</organism>
<reference evidence="3" key="1">
    <citation type="submission" date="2021-07" db="EMBL/GenBank/DDBJ databases">
        <title>Complete genome sequencing of a Clostridium isolate.</title>
        <authorList>
            <person name="Ueki A."/>
            <person name="Tonouchi A."/>
        </authorList>
    </citation>
    <scope>NUCLEOTIDE SEQUENCE [LARGE SCALE GENOMIC DNA]</scope>
    <source>
        <strain evidence="3">C5S11</strain>
    </source>
</reference>
<feature type="domain" description="Serine aminopeptidase S33" evidence="1">
    <location>
        <begin position="55"/>
        <end position="311"/>
    </location>
</feature>
<proteinExistence type="predicted"/>
<dbReference type="Proteomes" id="UP000824633">
    <property type="component" value="Chromosome"/>
</dbReference>
<dbReference type="Gene3D" id="3.40.50.1820">
    <property type="entry name" value="alpha/beta hydrolase"/>
    <property type="match status" value="1"/>
</dbReference>
<accession>A0ABN6ITM5</accession>
<dbReference type="InterPro" id="IPR051044">
    <property type="entry name" value="MAG_DAG_Lipase"/>
</dbReference>
<dbReference type="InterPro" id="IPR029058">
    <property type="entry name" value="AB_hydrolase_fold"/>
</dbReference>
<dbReference type="RefSeq" id="WP_224036947.1">
    <property type="nucleotide sequence ID" value="NZ_AP024849.1"/>
</dbReference>
<name>A0ABN6ITM5_9CLOT</name>
<evidence type="ECO:0000313" key="3">
    <source>
        <dbReference type="Proteomes" id="UP000824633"/>
    </source>
</evidence>
<dbReference type="InterPro" id="IPR022742">
    <property type="entry name" value="Hydrolase_4"/>
</dbReference>
<evidence type="ECO:0000313" key="2">
    <source>
        <dbReference type="EMBL" id="BCZ45342.1"/>
    </source>
</evidence>
<sequence length="330" mass="38285">MKKGAVDSKRYISQNNYNEEMLNKVEPYLQKNLKCGYILGVKNVKLYYEKFIVKNAKANIVICHGLGEFTEKYYELIYYFMKEGYSVFIIEHRGHGRSQRIGIDNCQINVEKFNYYIEDFKKFIEEIVIPNSDNKNLLLFAHSMGGGIGTVFLEEYTNYFKAAVLSSPMHEINTGKTPTILANIISNVMKLCGNSKMYLPGQIPYSEEKSFISTATSCKERYEYVYEKIKNNNEYHSGGTSALWYIESSKATRKLVKKENASKVKIPVLLFQAEYDTYVISRGQNKFASYAKDCELIHVKGAKHESYFEKDEILFDFLDKAFLFYENNLK</sequence>